<name>A0ABN7ST36_OIKDI</name>
<reference evidence="2 3" key="1">
    <citation type="submission" date="2021-04" db="EMBL/GenBank/DDBJ databases">
        <authorList>
            <person name="Bliznina A."/>
        </authorList>
    </citation>
    <scope>NUCLEOTIDE SEQUENCE [LARGE SCALE GENOMIC DNA]</scope>
</reference>
<keyword evidence="3" id="KW-1185">Reference proteome</keyword>
<dbReference type="EMBL" id="OU015566">
    <property type="protein sequence ID" value="CAG5104656.1"/>
    <property type="molecule type" value="Genomic_DNA"/>
</dbReference>
<organism evidence="2 3">
    <name type="scientific">Oikopleura dioica</name>
    <name type="common">Tunicate</name>
    <dbReference type="NCBI Taxonomy" id="34765"/>
    <lineage>
        <taxon>Eukaryota</taxon>
        <taxon>Metazoa</taxon>
        <taxon>Chordata</taxon>
        <taxon>Tunicata</taxon>
        <taxon>Appendicularia</taxon>
        <taxon>Copelata</taxon>
        <taxon>Oikopleuridae</taxon>
        <taxon>Oikopleura</taxon>
    </lineage>
</organism>
<keyword evidence="1" id="KW-0732">Signal</keyword>
<sequence length="226" mass="26265">MILTIFVFLFRAGSCIKCECLSNTFTSESSGKIVINTTHNSCPYTPASSSDDPHDENRITSFFDEETKKYFCEVNDGFCFEKSHWRPINRTLDENGYPCHERNCSVQLYSVKGCAKRETENDGYEHMCSGKYGEDLKRKDGSFLLKRDFEMTGIAHVPLASYCDPICTGLDWNQDNSKIRNHQCSEERNICSFSRIFCCEEDLCNTEERKRELYFGKTFHQWQDRS</sequence>
<evidence type="ECO:0000313" key="3">
    <source>
        <dbReference type="Proteomes" id="UP001158576"/>
    </source>
</evidence>
<feature type="signal peptide" evidence="1">
    <location>
        <begin position="1"/>
        <end position="15"/>
    </location>
</feature>
<proteinExistence type="predicted"/>
<evidence type="ECO:0000313" key="2">
    <source>
        <dbReference type="EMBL" id="CAG5104656.1"/>
    </source>
</evidence>
<gene>
    <name evidence="2" type="ORF">OKIOD_LOCUS10192</name>
</gene>
<accession>A0ABN7ST36</accession>
<feature type="chain" id="PRO_5046020135" evidence="1">
    <location>
        <begin position="16"/>
        <end position="226"/>
    </location>
</feature>
<dbReference type="Proteomes" id="UP001158576">
    <property type="component" value="Chromosome 1"/>
</dbReference>
<protein>
    <submittedName>
        <fullName evidence="2">Oidioi.mRNA.OKI2018_I69.chr1.g1427.t1.cds</fullName>
    </submittedName>
</protein>
<evidence type="ECO:0000256" key="1">
    <source>
        <dbReference type="SAM" id="SignalP"/>
    </source>
</evidence>